<evidence type="ECO:0000313" key="5">
    <source>
        <dbReference type="EMBL" id="KAL2466563.1"/>
    </source>
</evidence>
<dbReference type="PANTHER" id="PTHR11746">
    <property type="entry name" value="O-METHYLTRANSFERASE"/>
    <property type="match status" value="1"/>
</dbReference>
<dbReference type="PROSITE" id="PS51683">
    <property type="entry name" value="SAM_OMT_II"/>
    <property type="match status" value="1"/>
</dbReference>
<dbReference type="EMBL" id="JBFOLK010000013">
    <property type="protein sequence ID" value="KAL2466563.1"/>
    <property type="molecule type" value="Genomic_DNA"/>
</dbReference>
<evidence type="ECO:0000256" key="1">
    <source>
        <dbReference type="ARBA" id="ARBA00022603"/>
    </source>
</evidence>
<keyword evidence="6" id="KW-1185">Reference proteome</keyword>
<evidence type="ECO:0000259" key="4">
    <source>
        <dbReference type="Pfam" id="PF00891"/>
    </source>
</evidence>
<sequence>MLLTNVAIEELQKALFVVVLPHVVAGLIGTKNLSYVGGDMFESIPPVDAILLKWILHDWSDEECVKILKNCKEVIPSKAKGGKVIIIDMIVDNNKKEVDEIIKSQLFFDLLMMVVVGGIERDEREWMKLFKDAGFTHYKTIHKLGARSLIEVYPS</sequence>
<organism evidence="5 6">
    <name type="scientific">Abeliophyllum distichum</name>
    <dbReference type="NCBI Taxonomy" id="126358"/>
    <lineage>
        <taxon>Eukaryota</taxon>
        <taxon>Viridiplantae</taxon>
        <taxon>Streptophyta</taxon>
        <taxon>Embryophyta</taxon>
        <taxon>Tracheophyta</taxon>
        <taxon>Spermatophyta</taxon>
        <taxon>Magnoliopsida</taxon>
        <taxon>eudicotyledons</taxon>
        <taxon>Gunneridae</taxon>
        <taxon>Pentapetalae</taxon>
        <taxon>asterids</taxon>
        <taxon>lamiids</taxon>
        <taxon>Lamiales</taxon>
        <taxon>Oleaceae</taxon>
        <taxon>Forsythieae</taxon>
        <taxon>Abeliophyllum</taxon>
    </lineage>
</organism>
<evidence type="ECO:0000256" key="2">
    <source>
        <dbReference type="ARBA" id="ARBA00022679"/>
    </source>
</evidence>
<dbReference type="AlphaFoldDB" id="A0ABD1PRL3"/>
<dbReference type="Proteomes" id="UP001604336">
    <property type="component" value="Unassembled WGS sequence"/>
</dbReference>
<comment type="caution">
    <text evidence="5">The sequence shown here is derived from an EMBL/GenBank/DDBJ whole genome shotgun (WGS) entry which is preliminary data.</text>
</comment>
<dbReference type="InterPro" id="IPR029063">
    <property type="entry name" value="SAM-dependent_MTases_sf"/>
</dbReference>
<dbReference type="SUPFAM" id="SSF53335">
    <property type="entry name" value="S-adenosyl-L-methionine-dependent methyltransferases"/>
    <property type="match status" value="1"/>
</dbReference>
<gene>
    <name evidence="5" type="ORF">Adt_42414</name>
</gene>
<proteinExistence type="predicted"/>
<reference evidence="6" key="1">
    <citation type="submission" date="2024-07" db="EMBL/GenBank/DDBJ databases">
        <title>Two chromosome-level genome assemblies of Korean endemic species Abeliophyllum distichum and Forsythia ovata (Oleaceae).</title>
        <authorList>
            <person name="Jang H."/>
        </authorList>
    </citation>
    <scope>NUCLEOTIDE SEQUENCE [LARGE SCALE GENOMIC DNA]</scope>
</reference>
<dbReference type="GO" id="GO:0008168">
    <property type="term" value="F:methyltransferase activity"/>
    <property type="evidence" value="ECO:0007669"/>
    <property type="project" value="UniProtKB-KW"/>
</dbReference>
<keyword evidence="1" id="KW-0489">Methyltransferase</keyword>
<evidence type="ECO:0000313" key="6">
    <source>
        <dbReference type="Proteomes" id="UP001604336"/>
    </source>
</evidence>
<evidence type="ECO:0000256" key="3">
    <source>
        <dbReference type="ARBA" id="ARBA00022691"/>
    </source>
</evidence>
<keyword evidence="2" id="KW-0808">Transferase</keyword>
<dbReference type="InterPro" id="IPR016461">
    <property type="entry name" value="COMT-like"/>
</dbReference>
<feature type="domain" description="O-methyltransferase C-terminal" evidence="4">
    <location>
        <begin position="21"/>
        <end position="135"/>
    </location>
</feature>
<dbReference type="InterPro" id="IPR001077">
    <property type="entry name" value="COMT_C"/>
</dbReference>
<dbReference type="GO" id="GO:0032259">
    <property type="term" value="P:methylation"/>
    <property type="evidence" value="ECO:0007669"/>
    <property type="project" value="UniProtKB-KW"/>
</dbReference>
<accession>A0ABD1PRL3</accession>
<keyword evidence="3" id="KW-0949">S-adenosyl-L-methionine</keyword>
<dbReference type="Pfam" id="PF00891">
    <property type="entry name" value="Methyltransf_2"/>
    <property type="match status" value="1"/>
</dbReference>
<name>A0ABD1PRL3_9LAMI</name>
<dbReference type="Gene3D" id="3.40.50.150">
    <property type="entry name" value="Vaccinia Virus protein VP39"/>
    <property type="match status" value="1"/>
</dbReference>
<protein>
    <submittedName>
        <fullName evidence="5">O-methyltransferase family protein</fullName>
    </submittedName>
</protein>